<sequence>MPSDDHPSRLFYELCALLLAVLRTPHLSLPPYDADASPPAPARIRQARPRARMSPAGFASLLLGASLALMLCGSVTFVIGFIMMPWVVGLVILFYFMGIVSNLSGLGRAILCPGSGPSSPKETSGFLIGYSSEMIATHLLNGHTLFGSHMSVFPSFSLPKDDIMNLMIQVRRRLLISLPSALRYRLRCNAHCFLDFQLSNRQAANRIVYDRLLEVGTIYSARITS</sequence>
<dbReference type="PANTHER" id="PTHR34781:SF2">
    <property type="entry name" value="TRANSMEMBRANE PROTEIN"/>
    <property type="match status" value="1"/>
</dbReference>
<name>A0AAV8QJN6_ENSVE</name>
<accession>A0AAV8QJN6</accession>
<keyword evidence="3" id="KW-1185">Reference proteome</keyword>
<reference evidence="2 3" key="1">
    <citation type="submission" date="2022-12" db="EMBL/GenBank/DDBJ databases">
        <title>Chromosome-scale assembly of the Ensete ventricosum genome.</title>
        <authorList>
            <person name="Dussert Y."/>
            <person name="Stocks J."/>
            <person name="Wendawek A."/>
            <person name="Woldeyes F."/>
            <person name="Nichols R.A."/>
            <person name="Borrell J.S."/>
        </authorList>
    </citation>
    <scope>NUCLEOTIDE SEQUENCE [LARGE SCALE GENOMIC DNA]</scope>
    <source>
        <strain evidence="3">cv. Maze</strain>
        <tissue evidence="2">Seeds</tissue>
    </source>
</reference>
<feature type="transmembrane region" description="Helical" evidence="1">
    <location>
        <begin position="53"/>
        <end position="71"/>
    </location>
</feature>
<dbReference type="PANTHER" id="PTHR34781">
    <property type="entry name" value="TRANSMEMBRANE PROTEIN"/>
    <property type="match status" value="1"/>
</dbReference>
<gene>
    <name evidence="2" type="ORF">OPV22_024136</name>
</gene>
<feature type="transmembrane region" description="Helical" evidence="1">
    <location>
        <begin position="77"/>
        <end position="100"/>
    </location>
</feature>
<proteinExistence type="predicted"/>
<comment type="caution">
    <text evidence="2">The sequence shown here is derived from an EMBL/GenBank/DDBJ whole genome shotgun (WGS) entry which is preliminary data.</text>
</comment>
<evidence type="ECO:0000313" key="3">
    <source>
        <dbReference type="Proteomes" id="UP001222027"/>
    </source>
</evidence>
<keyword evidence="1" id="KW-1133">Transmembrane helix</keyword>
<dbReference type="EMBL" id="JAQQAF010000006">
    <property type="protein sequence ID" value="KAJ8480409.1"/>
    <property type="molecule type" value="Genomic_DNA"/>
</dbReference>
<organism evidence="2 3">
    <name type="scientific">Ensete ventricosum</name>
    <name type="common">Abyssinian banana</name>
    <name type="synonym">Musa ensete</name>
    <dbReference type="NCBI Taxonomy" id="4639"/>
    <lineage>
        <taxon>Eukaryota</taxon>
        <taxon>Viridiplantae</taxon>
        <taxon>Streptophyta</taxon>
        <taxon>Embryophyta</taxon>
        <taxon>Tracheophyta</taxon>
        <taxon>Spermatophyta</taxon>
        <taxon>Magnoliopsida</taxon>
        <taxon>Liliopsida</taxon>
        <taxon>Zingiberales</taxon>
        <taxon>Musaceae</taxon>
        <taxon>Ensete</taxon>
    </lineage>
</organism>
<keyword evidence="1" id="KW-0812">Transmembrane</keyword>
<dbReference type="Proteomes" id="UP001222027">
    <property type="component" value="Unassembled WGS sequence"/>
</dbReference>
<dbReference type="AlphaFoldDB" id="A0AAV8QJN6"/>
<keyword evidence="1" id="KW-0472">Membrane</keyword>
<evidence type="ECO:0000313" key="2">
    <source>
        <dbReference type="EMBL" id="KAJ8480409.1"/>
    </source>
</evidence>
<evidence type="ECO:0000256" key="1">
    <source>
        <dbReference type="SAM" id="Phobius"/>
    </source>
</evidence>
<protein>
    <submittedName>
        <fullName evidence="2">Uncharacterized protein</fullName>
    </submittedName>
</protein>